<dbReference type="SMART" id="SM00737">
    <property type="entry name" value="ML"/>
    <property type="match status" value="1"/>
</dbReference>
<keyword evidence="4 6" id="KW-0732">Signal</keyword>
<dbReference type="CDD" id="cd00916">
    <property type="entry name" value="Npc2_like"/>
    <property type="match status" value="1"/>
</dbReference>
<sequence length="156" mass="17450">MFTYLMKLSLLLLLSVLVGVQCAYFYDCEDTPTLGKVQSIKVTNCDSNEPDSKCRLKRGTNITFDLTFKTDVESDTLKAVVHGVILGEEKSFKLPNDNGCVDCGITCPITKDSVQTYSTDLAIQKWYPKVSVDVKWELQNKEGKDIWCVIIPAKLA</sequence>
<dbReference type="Gene3D" id="2.60.40.770">
    <property type="match status" value="1"/>
</dbReference>
<evidence type="ECO:0000313" key="9">
    <source>
        <dbReference type="Proteomes" id="UP001431783"/>
    </source>
</evidence>
<feature type="signal peptide" evidence="6">
    <location>
        <begin position="1"/>
        <end position="22"/>
    </location>
</feature>
<dbReference type="AlphaFoldDB" id="A0AAW1V8X8"/>
<evidence type="ECO:0000256" key="3">
    <source>
        <dbReference type="ARBA" id="ARBA00022525"/>
    </source>
</evidence>
<feature type="chain" id="PRO_5043710601" description="MD-2-related lipid-recognition domain-containing protein" evidence="6">
    <location>
        <begin position="23"/>
        <end position="156"/>
    </location>
</feature>
<dbReference type="FunFam" id="2.60.40.770:FF:000001">
    <property type="entry name" value="NPC intracellular cholesterol transporter 2"/>
    <property type="match status" value="1"/>
</dbReference>
<dbReference type="Proteomes" id="UP001431783">
    <property type="component" value="Unassembled WGS sequence"/>
</dbReference>
<dbReference type="InterPro" id="IPR014756">
    <property type="entry name" value="Ig_E-set"/>
</dbReference>
<evidence type="ECO:0000256" key="4">
    <source>
        <dbReference type="ARBA" id="ARBA00022729"/>
    </source>
</evidence>
<evidence type="ECO:0000256" key="5">
    <source>
        <dbReference type="ARBA" id="ARBA00023157"/>
    </source>
</evidence>
<dbReference type="SUPFAM" id="SSF81296">
    <property type="entry name" value="E set domains"/>
    <property type="match status" value="1"/>
</dbReference>
<dbReference type="InterPro" id="IPR003172">
    <property type="entry name" value="ML_dom"/>
</dbReference>
<dbReference type="GO" id="GO:0032934">
    <property type="term" value="F:sterol binding"/>
    <property type="evidence" value="ECO:0007669"/>
    <property type="project" value="InterPro"/>
</dbReference>
<feature type="domain" description="MD-2-related lipid-recognition" evidence="7">
    <location>
        <begin position="25"/>
        <end position="153"/>
    </location>
</feature>
<dbReference type="PANTHER" id="PTHR11306:SF68">
    <property type="entry name" value="NPC INTRACELLULAR CHOLESTEROL TRANSPORTER 2"/>
    <property type="match status" value="1"/>
</dbReference>
<dbReference type="InterPro" id="IPR033916">
    <property type="entry name" value="ML_Npc2-like"/>
</dbReference>
<evidence type="ECO:0000256" key="1">
    <source>
        <dbReference type="ARBA" id="ARBA00004613"/>
    </source>
</evidence>
<evidence type="ECO:0000256" key="2">
    <source>
        <dbReference type="ARBA" id="ARBA00006370"/>
    </source>
</evidence>
<evidence type="ECO:0000256" key="6">
    <source>
        <dbReference type="SAM" id="SignalP"/>
    </source>
</evidence>
<name>A0AAW1V8X8_9CUCU</name>
<reference evidence="8 9" key="1">
    <citation type="submission" date="2023-03" db="EMBL/GenBank/DDBJ databases">
        <title>Genome insight into feeding habits of ladybird beetles.</title>
        <authorList>
            <person name="Li H.-S."/>
            <person name="Huang Y.-H."/>
            <person name="Pang H."/>
        </authorList>
    </citation>
    <scope>NUCLEOTIDE SEQUENCE [LARGE SCALE GENOMIC DNA]</scope>
    <source>
        <strain evidence="8">SYSU_2023b</strain>
        <tissue evidence="8">Whole body</tissue>
    </source>
</reference>
<comment type="caution">
    <text evidence="8">The sequence shown here is derived from an EMBL/GenBank/DDBJ whole genome shotgun (WGS) entry which is preliminary data.</text>
</comment>
<keyword evidence="5" id="KW-1015">Disulfide bond</keyword>
<gene>
    <name evidence="8" type="ORF">WA026_015586</name>
</gene>
<dbReference type="Pfam" id="PF02221">
    <property type="entry name" value="E1_DerP2_DerF2"/>
    <property type="match status" value="1"/>
</dbReference>
<keyword evidence="3" id="KW-0964">Secreted</keyword>
<protein>
    <recommendedName>
        <fullName evidence="7">MD-2-related lipid-recognition domain-containing protein</fullName>
    </recommendedName>
</protein>
<dbReference type="InterPro" id="IPR039670">
    <property type="entry name" value="NPC2-like"/>
</dbReference>
<accession>A0AAW1V8X8</accession>
<keyword evidence="9" id="KW-1185">Reference proteome</keyword>
<evidence type="ECO:0000313" key="8">
    <source>
        <dbReference type="EMBL" id="KAK9891623.1"/>
    </source>
</evidence>
<dbReference type="PANTHER" id="PTHR11306">
    <property type="entry name" value="NIEMANN PICK TYPE C2 PROTEIN NPC2-RELATED"/>
    <property type="match status" value="1"/>
</dbReference>
<dbReference type="GO" id="GO:0005576">
    <property type="term" value="C:extracellular region"/>
    <property type="evidence" value="ECO:0007669"/>
    <property type="project" value="UniProtKB-SubCell"/>
</dbReference>
<organism evidence="8 9">
    <name type="scientific">Henosepilachna vigintioctopunctata</name>
    <dbReference type="NCBI Taxonomy" id="420089"/>
    <lineage>
        <taxon>Eukaryota</taxon>
        <taxon>Metazoa</taxon>
        <taxon>Ecdysozoa</taxon>
        <taxon>Arthropoda</taxon>
        <taxon>Hexapoda</taxon>
        <taxon>Insecta</taxon>
        <taxon>Pterygota</taxon>
        <taxon>Neoptera</taxon>
        <taxon>Endopterygota</taxon>
        <taxon>Coleoptera</taxon>
        <taxon>Polyphaga</taxon>
        <taxon>Cucujiformia</taxon>
        <taxon>Coccinelloidea</taxon>
        <taxon>Coccinellidae</taxon>
        <taxon>Epilachninae</taxon>
        <taxon>Epilachnini</taxon>
        <taxon>Henosepilachna</taxon>
    </lineage>
</organism>
<evidence type="ECO:0000259" key="7">
    <source>
        <dbReference type="SMART" id="SM00737"/>
    </source>
</evidence>
<dbReference type="GO" id="GO:0032367">
    <property type="term" value="P:intracellular cholesterol transport"/>
    <property type="evidence" value="ECO:0007669"/>
    <property type="project" value="InterPro"/>
</dbReference>
<dbReference type="EMBL" id="JARQZJ010000129">
    <property type="protein sequence ID" value="KAK9891623.1"/>
    <property type="molecule type" value="Genomic_DNA"/>
</dbReference>
<proteinExistence type="inferred from homology"/>
<comment type="subcellular location">
    <subcellularLocation>
        <location evidence="1">Secreted</location>
    </subcellularLocation>
</comment>
<comment type="similarity">
    <text evidence="2">Belongs to the NPC2 family.</text>
</comment>